<accession>A0A1I1P932</accession>
<dbReference type="Proteomes" id="UP000198611">
    <property type="component" value="Unassembled WGS sequence"/>
</dbReference>
<dbReference type="PANTHER" id="PTHR46278:SF2">
    <property type="entry name" value="ASPARTATE-SEMIALDEHYDE DEHYDROGENASE"/>
    <property type="match status" value="1"/>
</dbReference>
<dbReference type="RefSeq" id="WP_093427303.1">
    <property type="nucleotide sequence ID" value="NZ_FOMJ01000001.1"/>
</dbReference>
<dbReference type="PIRSF" id="PIRSF000148">
    <property type="entry name" value="ASA_dh"/>
    <property type="match status" value="1"/>
</dbReference>
<evidence type="ECO:0000256" key="1">
    <source>
        <dbReference type="ARBA" id="ARBA00010584"/>
    </source>
</evidence>
<comment type="similarity">
    <text evidence="1">Belongs to the aspartate-semialdehyde dehydrogenase family.</text>
</comment>
<dbReference type="EMBL" id="FOMJ01000001">
    <property type="protein sequence ID" value="SFD06319.1"/>
    <property type="molecule type" value="Genomic_DNA"/>
</dbReference>
<sequence>MSARAEPITGGTLALVGDGPAAEAILEGLAETGWTPERIEVLAANPEPGATLAGGGRSVDVTPVADFDFSVADIAIFVDDPACAEAFAAPAAEAGCSVIEATGLLAERQEVPLAVAGLDVEGVLADAIDSGLVAVPPAPAALLARLLVPLHRAGGLHAVDATALRGMGAFGGAAVEELAGQTAGLLNAQEREPEYFDAPIAFNLLPEPGLDDGSAGVEAAMAETVRRLLETETLPVTASAVRVPVFHGDGLALHLTLDEPLSPEGAAEVLREAGITAAAGPLGPDPRTVGEGGGIHVGRLRTAPDDSRRLALWAVADPVKGLVAASALAVVALLARELLD</sequence>
<organism evidence="3 4">
    <name type="scientific">Thiohalospira halophila DSM 15071</name>
    <dbReference type="NCBI Taxonomy" id="1123397"/>
    <lineage>
        <taxon>Bacteria</taxon>
        <taxon>Pseudomonadati</taxon>
        <taxon>Pseudomonadota</taxon>
        <taxon>Gammaproteobacteria</taxon>
        <taxon>Thiohalospirales</taxon>
        <taxon>Thiohalospiraceae</taxon>
        <taxon>Thiohalospira</taxon>
    </lineage>
</organism>
<keyword evidence="4" id="KW-1185">Reference proteome</keyword>
<proteinExistence type="inferred from homology"/>
<feature type="domain" description="Semialdehyde dehydrogenase dimerisation" evidence="2">
    <location>
        <begin position="147"/>
        <end position="317"/>
    </location>
</feature>
<evidence type="ECO:0000313" key="4">
    <source>
        <dbReference type="Proteomes" id="UP000198611"/>
    </source>
</evidence>
<evidence type="ECO:0000259" key="2">
    <source>
        <dbReference type="Pfam" id="PF02774"/>
    </source>
</evidence>
<dbReference type="Gene3D" id="3.30.360.10">
    <property type="entry name" value="Dihydrodipicolinate Reductase, domain 2"/>
    <property type="match status" value="1"/>
</dbReference>
<dbReference type="GO" id="GO:0016620">
    <property type="term" value="F:oxidoreductase activity, acting on the aldehyde or oxo group of donors, NAD or NADP as acceptor"/>
    <property type="evidence" value="ECO:0007669"/>
    <property type="project" value="InterPro"/>
</dbReference>
<dbReference type="AlphaFoldDB" id="A0A1I1P932"/>
<dbReference type="InterPro" id="IPR036291">
    <property type="entry name" value="NAD(P)-bd_dom_sf"/>
</dbReference>
<evidence type="ECO:0000313" key="3">
    <source>
        <dbReference type="EMBL" id="SFD06319.1"/>
    </source>
</evidence>
<dbReference type="GO" id="GO:0008652">
    <property type="term" value="P:amino acid biosynthetic process"/>
    <property type="evidence" value="ECO:0007669"/>
    <property type="project" value="InterPro"/>
</dbReference>
<reference evidence="3 4" key="1">
    <citation type="submission" date="2016-10" db="EMBL/GenBank/DDBJ databases">
        <authorList>
            <person name="de Groot N.N."/>
        </authorList>
    </citation>
    <scope>NUCLEOTIDE SEQUENCE [LARGE SCALE GENOMIC DNA]</scope>
    <source>
        <strain evidence="3 4">HL3</strain>
    </source>
</reference>
<dbReference type="OrthoDB" id="9805684at2"/>
<dbReference type="PANTHER" id="PTHR46278">
    <property type="entry name" value="DEHYDROGENASE, PUTATIVE-RELATED"/>
    <property type="match status" value="1"/>
</dbReference>
<protein>
    <submittedName>
        <fullName evidence="3">Aspartate-semialdehyde dehydrogenase</fullName>
    </submittedName>
</protein>
<dbReference type="STRING" id="1123397.SAMN05660831_00671"/>
<dbReference type="SUPFAM" id="SSF55347">
    <property type="entry name" value="Glyceraldehyde-3-phosphate dehydrogenase-like, C-terminal domain"/>
    <property type="match status" value="1"/>
</dbReference>
<dbReference type="CDD" id="cd18129">
    <property type="entry name" value="ASADH_C_USG1_like"/>
    <property type="match status" value="1"/>
</dbReference>
<name>A0A1I1P932_9GAMM</name>
<dbReference type="SUPFAM" id="SSF51735">
    <property type="entry name" value="NAD(P)-binding Rossmann-fold domains"/>
    <property type="match status" value="1"/>
</dbReference>
<dbReference type="Gene3D" id="3.40.50.720">
    <property type="entry name" value="NAD(P)-binding Rossmann-like Domain"/>
    <property type="match status" value="1"/>
</dbReference>
<gene>
    <name evidence="3" type="ORF">SAMN05660831_00671</name>
</gene>
<dbReference type="Pfam" id="PF02774">
    <property type="entry name" value="Semialdhyde_dhC"/>
    <property type="match status" value="1"/>
</dbReference>
<dbReference type="GO" id="GO:0046983">
    <property type="term" value="F:protein dimerization activity"/>
    <property type="evidence" value="ECO:0007669"/>
    <property type="project" value="InterPro"/>
</dbReference>
<dbReference type="InterPro" id="IPR012280">
    <property type="entry name" value="Semialdhyde_DH_dimer_dom"/>
</dbReference>